<dbReference type="SUPFAM" id="SSF53244">
    <property type="entry name" value="MurD-like peptide ligases, peptide-binding domain"/>
    <property type="match status" value="1"/>
</dbReference>
<evidence type="ECO:0000313" key="6">
    <source>
        <dbReference type="EMBL" id="WEG72393.1"/>
    </source>
</evidence>
<evidence type="ECO:0000256" key="1">
    <source>
        <dbReference type="ARBA" id="ARBA00022598"/>
    </source>
</evidence>
<feature type="domain" description="Mur ligase C-terminal" evidence="4">
    <location>
        <begin position="342"/>
        <end position="461"/>
    </location>
</feature>
<accession>A0AAF0CT20</accession>
<keyword evidence="7" id="KW-1185">Reference proteome</keyword>
<protein>
    <submittedName>
        <fullName evidence="6">Mur ligase family protein</fullName>
    </submittedName>
</protein>
<dbReference type="Pfam" id="PF02875">
    <property type="entry name" value="Mur_ligase_C"/>
    <property type="match status" value="1"/>
</dbReference>
<reference evidence="6" key="1">
    <citation type="submission" date="2022-10" db="EMBL/GenBank/DDBJ databases">
        <title>Vagococcus sp. isolated from poultry meat.</title>
        <authorList>
            <person name="Johansson P."/>
            <person name="Bjorkroth J."/>
        </authorList>
    </citation>
    <scope>NUCLEOTIDE SEQUENCE</scope>
    <source>
        <strain evidence="6">STAA11</strain>
    </source>
</reference>
<evidence type="ECO:0000259" key="5">
    <source>
        <dbReference type="Pfam" id="PF08245"/>
    </source>
</evidence>
<dbReference type="PANTHER" id="PTHR43024">
    <property type="entry name" value="UDP-N-ACETYLMURAMOYL-TRIPEPTIDE--D-ALANYL-D-ALANINE LIGASE"/>
    <property type="match status" value="1"/>
</dbReference>
<dbReference type="AlphaFoldDB" id="A0AAF0CT20"/>
<gene>
    <name evidence="6" type="ORF">OL234_05255</name>
</gene>
<dbReference type="GO" id="GO:0016881">
    <property type="term" value="F:acid-amino acid ligase activity"/>
    <property type="evidence" value="ECO:0007669"/>
    <property type="project" value="InterPro"/>
</dbReference>
<dbReference type="SUPFAM" id="SSF53623">
    <property type="entry name" value="MurD-like peptide ligases, catalytic domain"/>
    <property type="match status" value="1"/>
</dbReference>
<dbReference type="Gene3D" id="3.40.1190.10">
    <property type="entry name" value="Mur-like, catalytic domain"/>
    <property type="match status" value="1"/>
</dbReference>
<feature type="domain" description="Mur ligase central" evidence="5">
    <location>
        <begin position="109"/>
        <end position="303"/>
    </location>
</feature>
<dbReference type="Gene3D" id="3.90.190.20">
    <property type="entry name" value="Mur ligase, C-terminal domain"/>
    <property type="match status" value="1"/>
</dbReference>
<dbReference type="InterPro" id="IPR004101">
    <property type="entry name" value="Mur_ligase_C"/>
</dbReference>
<evidence type="ECO:0000256" key="3">
    <source>
        <dbReference type="ARBA" id="ARBA00022840"/>
    </source>
</evidence>
<dbReference type="InterPro" id="IPR013221">
    <property type="entry name" value="Mur_ligase_cen"/>
</dbReference>
<dbReference type="PANTHER" id="PTHR43024:SF1">
    <property type="entry name" value="UDP-N-ACETYLMURAMOYL-TRIPEPTIDE--D-ALANYL-D-ALANINE LIGASE"/>
    <property type="match status" value="1"/>
</dbReference>
<keyword evidence="2" id="KW-0547">Nucleotide-binding</keyword>
<keyword evidence="3" id="KW-0067">ATP-binding</keyword>
<dbReference type="InterPro" id="IPR036615">
    <property type="entry name" value="Mur_ligase_C_dom_sf"/>
</dbReference>
<sequence length="486" mass="54316">MLTVKTLNKYEGYFANPDIAQEINITRLVDRSGRLVKPFKNVAMVITYPSWSMDGFEEKKEHCGLIITEQVYEEYLDTIPQYIVPNTEDFMYQLALDIRPTYTNPVVGITGSVGKSSTRKMITHLLTVDKPDMISNIGNHNNRHSGPYHIVKAMRNPDYVIVEISAEILIKTKRNGNLAKVVQPDIAIMTKTGGAHLARYQSNEQIAEIKSGLLEEIKPNGTAILNSSTPEKELAIFIKKAEAKNATILTYSLTDKTADIYLIKQVWEDNMTKVTAMFKGKEISYSLSMGSDGMIENSFATILTLDSLGLDVASDKYLQRFATFKSLVRNLMHREFQNHEGGKVTVMDDTHNAAMPSMINAIKFFTSAAPTYKGNKVLIISQVADLGDAGSTMHRELVPFIADSGADYVLTYSPLMENVTKEVSAINKELPIKWFENLDELVDVAVEKLDQDSFIVMKGSRSDSDFKEITKRLPLKIIASGGKKIK</sequence>
<organism evidence="6 7">
    <name type="scientific">Vagococcus intermedius</name>
    <dbReference type="NCBI Taxonomy" id="2991418"/>
    <lineage>
        <taxon>Bacteria</taxon>
        <taxon>Bacillati</taxon>
        <taxon>Bacillota</taxon>
        <taxon>Bacilli</taxon>
        <taxon>Lactobacillales</taxon>
        <taxon>Enterococcaceae</taxon>
        <taxon>Vagococcus</taxon>
    </lineage>
</organism>
<dbReference type="RefSeq" id="WP_275468196.1">
    <property type="nucleotide sequence ID" value="NZ_CP110232.1"/>
</dbReference>
<dbReference type="GO" id="GO:0005524">
    <property type="term" value="F:ATP binding"/>
    <property type="evidence" value="ECO:0007669"/>
    <property type="project" value="UniProtKB-KW"/>
</dbReference>
<evidence type="ECO:0000313" key="7">
    <source>
        <dbReference type="Proteomes" id="UP001179647"/>
    </source>
</evidence>
<dbReference type="Pfam" id="PF08245">
    <property type="entry name" value="Mur_ligase_M"/>
    <property type="match status" value="1"/>
</dbReference>
<dbReference type="KEGG" id="vie:OL234_05255"/>
<dbReference type="InterPro" id="IPR036565">
    <property type="entry name" value="Mur-like_cat_sf"/>
</dbReference>
<name>A0AAF0CT20_9ENTE</name>
<dbReference type="EMBL" id="CP110232">
    <property type="protein sequence ID" value="WEG72393.1"/>
    <property type="molecule type" value="Genomic_DNA"/>
</dbReference>
<evidence type="ECO:0000259" key="4">
    <source>
        <dbReference type="Pfam" id="PF02875"/>
    </source>
</evidence>
<dbReference type="Proteomes" id="UP001179647">
    <property type="component" value="Chromosome"/>
</dbReference>
<evidence type="ECO:0000256" key="2">
    <source>
        <dbReference type="ARBA" id="ARBA00022741"/>
    </source>
</evidence>
<keyword evidence="1 6" id="KW-0436">Ligase</keyword>
<proteinExistence type="predicted"/>
<dbReference type="InterPro" id="IPR051046">
    <property type="entry name" value="MurCDEF_CellWall_CoF430Synth"/>
</dbReference>